<comment type="cofactor">
    <cofactor evidence="1">
        <name>heme</name>
        <dbReference type="ChEBI" id="CHEBI:30413"/>
    </cofactor>
</comment>
<protein>
    <recommendedName>
        <fullName evidence="8">Cytochrome P450</fullName>
    </recommendedName>
</protein>
<evidence type="ECO:0000313" key="6">
    <source>
        <dbReference type="EMBL" id="KAL2053080.1"/>
    </source>
</evidence>
<comment type="similarity">
    <text evidence="2">Belongs to the cytochrome P450 family.</text>
</comment>
<dbReference type="SUPFAM" id="SSF48264">
    <property type="entry name" value="Cytochrome P450"/>
    <property type="match status" value="1"/>
</dbReference>
<keyword evidence="4" id="KW-0479">Metal-binding</keyword>
<dbReference type="InterPro" id="IPR050121">
    <property type="entry name" value="Cytochrome_P450_monoxygenase"/>
</dbReference>
<evidence type="ECO:0000256" key="5">
    <source>
        <dbReference type="ARBA" id="ARBA00023004"/>
    </source>
</evidence>
<dbReference type="Proteomes" id="UP001590951">
    <property type="component" value="Unassembled WGS sequence"/>
</dbReference>
<evidence type="ECO:0000256" key="3">
    <source>
        <dbReference type="ARBA" id="ARBA00022617"/>
    </source>
</evidence>
<dbReference type="InterPro" id="IPR001128">
    <property type="entry name" value="Cyt_P450"/>
</dbReference>
<keyword evidence="7" id="KW-1185">Reference proteome</keyword>
<evidence type="ECO:0000313" key="7">
    <source>
        <dbReference type="Proteomes" id="UP001590951"/>
    </source>
</evidence>
<name>A0ABR4B5N2_9LECA</name>
<dbReference type="Pfam" id="PF00067">
    <property type="entry name" value="p450"/>
    <property type="match status" value="1"/>
</dbReference>
<dbReference type="Gene3D" id="1.10.630.10">
    <property type="entry name" value="Cytochrome P450"/>
    <property type="match status" value="1"/>
</dbReference>
<dbReference type="InterPro" id="IPR036396">
    <property type="entry name" value="Cyt_P450_sf"/>
</dbReference>
<evidence type="ECO:0000256" key="4">
    <source>
        <dbReference type="ARBA" id="ARBA00022723"/>
    </source>
</evidence>
<organism evidence="6 7">
    <name type="scientific">Lepraria finkii</name>
    <dbReference type="NCBI Taxonomy" id="1340010"/>
    <lineage>
        <taxon>Eukaryota</taxon>
        <taxon>Fungi</taxon>
        <taxon>Dikarya</taxon>
        <taxon>Ascomycota</taxon>
        <taxon>Pezizomycotina</taxon>
        <taxon>Lecanoromycetes</taxon>
        <taxon>OSLEUM clade</taxon>
        <taxon>Lecanoromycetidae</taxon>
        <taxon>Lecanorales</taxon>
        <taxon>Lecanorineae</taxon>
        <taxon>Stereocaulaceae</taxon>
        <taxon>Lepraria</taxon>
    </lineage>
</organism>
<evidence type="ECO:0000256" key="1">
    <source>
        <dbReference type="ARBA" id="ARBA00001971"/>
    </source>
</evidence>
<proteinExistence type="inferred from homology"/>
<accession>A0ABR4B5N2</accession>
<evidence type="ECO:0008006" key="8">
    <source>
        <dbReference type="Google" id="ProtNLM"/>
    </source>
</evidence>
<dbReference type="PANTHER" id="PTHR24305:SF210">
    <property type="entry name" value="CYTOCHROME P450 MONOOXYGENASE ASQL-RELATED"/>
    <property type="match status" value="1"/>
</dbReference>
<dbReference type="EMBL" id="JBHFEH010000023">
    <property type="protein sequence ID" value="KAL2053080.1"/>
    <property type="molecule type" value="Genomic_DNA"/>
</dbReference>
<keyword evidence="5" id="KW-0408">Iron</keyword>
<sequence length="140" mass="15993">MQRGELVHRIKELHNEYGDIVRTAPNELSFISGNAFHQLYGHRAGHGTVRRMDHFHMTMEMVHNRLARGEEGTQPKNDFLGPMCPHNDDKISIDIPEIEANINDILFAGSETTATALTSITNFVLQNPKELEKLFREIRT</sequence>
<evidence type="ECO:0000256" key="2">
    <source>
        <dbReference type="ARBA" id="ARBA00010617"/>
    </source>
</evidence>
<dbReference type="PANTHER" id="PTHR24305">
    <property type="entry name" value="CYTOCHROME P450"/>
    <property type="match status" value="1"/>
</dbReference>
<gene>
    <name evidence="6" type="ORF">ABVK25_006717</name>
</gene>
<keyword evidence="3" id="KW-0349">Heme</keyword>
<reference evidence="6 7" key="1">
    <citation type="submission" date="2024-09" db="EMBL/GenBank/DDBJ databases">
        <title>Rethinking Asexuality: The Enigmatic Case of Functional Sexual Genes in Lepraria (Stereocaulaceae).</title>
        <authorList>
            <person name="Doellman M."/>
            <person name="Sun Y."/>
            <person name="Barcenas-Pena A."/>
            <person name="Lumbsch H.T."/>
            <person name="Grewe F."/>
        </authorList>
    </citation>
    <scope>NUCLEOTIDE SEQUENCE [LARGE SCALE GENOMIC DNA]</scope>
    <source>
        <strain evidence="6 7">Grewe 0041</strain>
    </source>
</reference>
<comment type="caution">
    <text evidence="6">The sequence shown here is derived from an EMBL/GenBank/DDBJ whole genome shotgun (WGS) entry which is preliminary data.</text>
</comment>